<protein>
    <submittedName>
        <fullName evidence="2">Uncharacterized protein</fullName>
    </submittedName>
</protein>
<dbReference type="AlphaFoldDB" id="A0A4S8L892"/>
<feature type="region of interest" description="Disordered" evidence="1">
    <location>
        <begin position="58"/>
        <end position="95"/>
    </location>
</feature>
<proteinExistence type="predicted"/>
<keyword evidence="3" id="KW-1185">Reference proteome</keyword>
<dbReference type="EMBL" id="ML179574">
    <property type="protein sequence ID" value="THU84932.1"/>
    <property type="molecule type" value="Genomic_DNA"/>
</dbReference>
<evidence type="ECO:0000313" key="2">
    <source>
        <dbReference type="EMBL" id="THU84932.1"/>
    </source>
</evidence>
<reference evidence="2 3" key="1">
    <citation type="journal article" date="2019" name="Nat. Ecol. Evol.">
        <title>Megaphylogeny resolves global patterns of mushroom evolution.</title>
        <authorList>
            <person name="Varga T."/>
            <person name="Krizsan K."/>
            <person name="Foldi C."/>
            <person name="Dima B."/>
            <person name="Sanchez-Garcia M."/>
            <person name="Sanchez-Ramirez S."/>
            <person name="Szollosi G.J."/>
            <person name="Szarkandi J.G."/>
            <person name="Papp V."/>
            <person name="Albert L."/>
            <person name="Andreopoulos W."/>
            <person name="Angelini C."/>
            <person name="Antonin V."/>
            <person name="Barry K.W."/>
            <person name="Bougher N.L."/>
            <person name="Buchanan P."/>
            <person name="Buyck B."/>
            <person name="Bense V."/>
            <person name="Catcheside P."/>
            <person name="Chovatia M."/>
            <person name="Cooper J."/>
            <person name="Damon W."/>
            <person name="Desjardin D."/>
            <person name="Finy P."/>
            <person name="Geml J."/>
            <person name="Haridas S."/>
            <person name="Hughes K."/>
            <person name="Justo A."/>
            <person name="Karasinski D."/>
            <person name="Kautmanova I."/>
            <person name="Kiss B."/>
            <person name="Kocsube S."/>
            <person name="Kotiranta H."/>
            <person name="LaButti K.M."/>
            <person name="Lechner B.E."/>
            <person name="Liimatainen K."/>
            <person name="Lipzen A."/>
            <person name="Lukacs Z."/>
            <person name="Mihaltcheva S."/>
            <person name="Morgado L.N."/>
            <person name="Niskanen T."/>
            <person name="Noordeloos M.E."/>
            <person name="Ohm R.A."/>
            <person name="Ortiz-Santana B."/>
            <person name="Ovrebo C."/>
            <person name="Racz N."/>
            <person name="Riley R."/>
            <person name="Savchenko A."/>
            <person name="Shiryaev A."/>
            <person name="Soop K."/>
            <person name="Spirin V."/>
            <person name="Szebenyi C."/>
            <person name="Tomsovsky M."/>
            <person name="Tulloss R.E."/>
            <person name="Uehling J."/>
            <person name="Grigoriev I.V."/>
            <person name="Vagvolgyi C."/>
            <person name="Papp T."/>
            <person name="Martin F.M."/>
            <person name="Miettinen O."/>
            <person name="Hibbett D.S."/>
            <person name="Nagy L.G."/>
        </authorList>
    </citation>
    <scope>NUCLEOTIDE SEQUENCE [LARGE SCALE GENOMIC DNA]</scope>
    <source>
        <strain evidence="2 3">CBS 962.96</strain>
    </source>
</reference>
<dbReference type="Proteomes" id="UP000297245">
    <property type="component" value="Unassembled WGS sequence"/>
</dbReference>
<sequence>MTLFPTSKGNRPWGWTDKQISANRLLFSPTCRPLCKWQYLYMKKTILGPYVEIITPRRRRRSEALSSDSSPETEVTSSNLSPTKKPRLENGTISDGLTTLAHQRLALRESPTVSEFESPISEGLRLSPTVSDLGAFNARQVSPTISDYENGNVEAALG</sequence>
<accession>A0A4S8L892</accession>
<feature type="compositionally biased region" description="Polar residues" evidence="1">
    <location>
        <begin position="64"/>
        <end position="82"/>
    </location>
</feature>
<name>A0A4S8L892_DENBC</name>
<feature type="non-terminal residue" evidence="2">
    <location>
        <position position="158"/>
    </location>
</feature>
<evidence type="ECO:0000313" key="3">
    <source>
        <dbReference type="Proteomes" id="UP000297245"/>
    </source>
</evidence>
<evidence type="ECO:0000256" key="1">
    <source>
        <dbReference type="SAM" id="MobiDB-lite"/>
    </source>
</evidence>
<gene>
    <name evidence="2" type="ORF">K435DRAFT_970981</name>
</gene>
<organism evidence="2 3">
    <name type="scientific">Dendrothele bispora (strain CBS 962.96)</name>
    <dbReference type="NCBI Taxonomy" id="1314807"/>
    <lineage>
        <taxon>Eukaryota</taxon>
        <taxon>Fungi</taxon>
        <taxon>Dikarya</taxon>
        <taxon>Basidiomycota</taxon>
        <taxon>Agaricomycotina</taxon>
        <taxon>Agaricomycetes</taxon>
        <taxon>Agaricomycetidae</taxon>
        <taxon>Agaricales</taxon>
        <taxon>Agaricales incertae sedis</taxon>
        <taxon>Dendrothele</taxon>
    </lineage>
</organism>